<name>A0AC35EV94_9BILA</name>
<evidence type="ECO:0000313" key="1">
    <source>
        <dbReference type="Proteomes" id="UP000887580"/>
    </source>
</evidence>
<accession>A0AC35EV94</accession>
<proteinExistence type="predicted"/>
<protein>
    <submittedName>
        <fullName evidence="2">Uncharacterized protein</fullName>
    </submittedName>
</protein>
<dbReference type="Proteomes" id="UP000887580">
    <property type="component" value="Unplaced"/>
</dbReference>
<evidence type="ECO:0000313" key="2">
    <source>
        <dbReference type="WBParaSite" id="PS1159_v2.g11124.t1"/>
    </source>
</evidence>
<sequence length="107" mass="12161">MIPIILNIIFSINNRSLTTANTLSTLKFINKILKFHIFFIANNLDANDFCTFIKANAAPFSIFEITFHATVDATMAANIQNAVNELMKQWKPIDEMPNISIVKSQLW</sequence>
<reference evidence="2" key="1">
    <citation type="submission" date="2022-11" db="UniProtKB">
        <authorList>
            <consortium name="WormBaseParasite"/>
        </authorList>
    </citation>
    <scope>IDENTIFICATION</scope>
</reference>
<dbReference type="WBParaSite" id="PS1159_v2.g11124.t1">
    <property type="protein sequence ID" value="PS1159_v2.g11124.t1"/>
    <property type="gene ID" value="PS1159_v2.g11124"/>
</dbReference>
<organism evidence="1 2">
    <name type="scientific">Panagrolaimus sp. PS1159</name>
    <dbReference type="NCBI Taxonomy" id="55785"/>
    <lineage>
        <taxon>Eukaryota</taxon>
        <taxon>Metazoa</taxon>
        <taxon>Ecdysozoa</taxon>
        <taxon>Nematoda</taxon>
        <taxon>Chromadorea</taxon>
        <taxon>Rhabditida</taxon>
        <taxon>Tylenchina</taxon>
        <taxon>Panagrolaimomorpha</taxon>
        <taxon>Panagrolaimoidea</taxon>
        <taxon>Panagrolaimidae</taxon>
        <taxon>Panagrolaimus</taxon>
    </lineage>
</organism>